<name>A0ABS3DZ10_9BACI</name>
<keyword evidence="3" id="KW-1185">Reference proteome</keyword>
<feature type="transmembrane region" description="Helical" evidence="1">
    <location>
        <begin position="201"/>
        <end position="220"/>
    </location>
</feature>
<feature type="transmembrane region" description="Helical" evidence="1">
    <location>
        <begin position="42"/>
        <end position="62"/>
    </location>
</feature>
<dbReference type="Proteomes" id="UP000663970">
    <property type="component" value="Unassembled WGS sequence"/>
</dbReference>
<protein>
    <recommendedName>
        <fullName evidence="4">Beta-carotene 15,15'-monooxygenase</fullName>
    </recommendedName>
</protein>
<feature type="transmembrane region" description="Helical" evidence="1">
    <location>
        <begin position="164"/>
        <end position="180"/>
    </location>
</feature>
<gene>
    <name evidence="2" type="ORF">JF544_14315</name>
</gene>
<dbReference type="EMBL" id="JAEKJY010000004">
    <property type="protein sequence ID" value="MBN8236439.1"/>
    <property type="molecule type" value="Genomic_DNA"/>
</dbReference>
<evidence type="ECO:0008006" key="4">
    <source>
        <dbReference type="Google" id="ProtNLM"/>
    </source>
</evidence>
<accession>A0ABS3DZ10</accession>
<organism evidence="2 3">
    <name type="scientific">Halobacillus kuroshimensis</name>
    <dbReference type="NCBI Taxonomy" id="302481"/>
    <lineage>
        <taxon>Bacteria</taxon>
        <taxon>Bacillati</taxon>
        <taxon>Bacillota</taxon>
        <taxon>Bacilli</taxon>
        <taxon>Bacillales</taxon>
        <taxon>Bacillaceae</taxon>
        <taxon>Halobacillus</taxon>
    </lineage>
</organism>
<reference evidence="2 3" key="1">
    <citation type="submission" date="2020-12" db="EMBL/GenBank/DDBJ databases">
        <title>Oil enriched cultivation method for isolating marine PHA-producing bacteria.</title>
        <authorList>
            <person name="Zheng W."/>
            <person name="Yu S."/>
            <person name="Huang Y."/>
        </authorList>
    </citation>
    <scope>NUCLEOTIDE SEQUENCE [LARGE SCALE GENOMIC DNA]</scope>
    <source>
        <strain evidence="2 3">SY-2-6</strain>
    </source>
</reference>
<feature type="transmembrane region" description="Helical" evidence="1">
    <location>
        <begin position="226"/>
        <end position="244"/>
    </location>
</feature>
<evidence type="ECO:0000313" key="2">
    <source>
        <dbReference type="EMBL" id="MBN8236439.1"/>
    </source>
</evidence>
<proteinExistence type="predicted"/>
<sequence>MTTSLSLSNIHLKRIFFFMMLILIPNLLVMRLELAGPIDDRIGTATAIDLGIILPLLLYFFGFKTRASWIVLPVLLFIGVLLANLIIPSHADGYLSYFNHSVIVLEAAVISFELLVLLIAVRKVPLFIRNYKAQKKERYHFLASFSAAVDHSFSLKRVIHVQKIFHVLAVDLSAFYYSLFSWRKQRPDGYTFHQDGAYTGVFFMLVHAMLIEIIAVHLMVAQFSHTAAWIVTALDVYALLFIIADYQAIRLSPIVLDRHGIHFQKGIRAYGSVPWEKVEGLYNNDQPVKADSIELAFYGLEKETPPYVIRLKDPVTIRRPFGMKKNVTSIYLKVDDAAAFQEAFHKKGR</sequence>
<keyword evidence="1" id="KW-1133">Transmembrane helix</keyword>
<dbReference type="RefSeq" id="WP_206934907.1">
    <property type="nucleotide sequence ID" value="NZ_JAEKJY010000004.1"/>
</dbReference>
<feature type="transmembrane region" description="Helical" evidence="1">
    <location>
        <begin position="12"/>
        <end position="30"/>
    </location>
</feature>
<feature type="transmembrane region" description="Helical" evidence="1">
    <location>
        <begin position="69"/>
        <end position="91"/>
    </location>
</feature>
<evidence type="ECO:0000256" key="1">
    <source>
        <dbReference type="SAM" id="Phobius"/>
    </source>
</evidence>
<feature type="transmembrane region" description="Helical" evidence="1">
    <location>
        <begin position="97"/>
        <end position="121"/>
    </location>
</feature>
<keyword evidence="1" id="KW-0472">Membrane</keyword>
<evidence type="ECO:0000313" key="3">
    <source>
        <dbReference type="Proteomes" id="UP000663970"/>
    </source>
</evidence>
<comment type="caution">
    <text evidence="2">The sequence shown here is derived from an EMBL/GenBank/DDBJ whole genome shotgun (WGS) entry which is preliminary data.</text>
</comment>
<keyword evidence="1" id="KW-0812">Transmembrane</keyword>